<dbReference type="PANTHER" id="PTHR18934:SF109">
    <property type="entry name" value="ATP-DEPENDENT RNA HELICASE DHX15 HOMOLOG"/>
    <property type="match status" value="1"/>
</dbReference>
<evidence type="ECO:0000259" key="10">
    <source>
        <dbReference type="PROSITE" id="PS51192"/>
    </source>
</evidence>
<dbReference type="GO" id="GO:0005524">
    <property type="term" value="F:ATP binding"/>
    <property type="evidence" value="ECO:0007669"/>
    <property type="project" value="UniProtKB-KW"/>
</dbReference>
<keyword evidence="6" id="KW-0067">ATP-binding</keyword>
<dbReference type="VEuPathDB" id="TrichDB:TVAGG3_0999400"/>
<dbReference type="GO" id="GO:0006397">
    <property type="term" value="P:mRNA processing"/>
    <property type="evidence" value="ECO:0007669"/>
    <property type="project" value="UniProtKB-KW"/>
</dbReference>
<dbReference type="GO" id="GO:0016787">
    <property type="term" value="F:hydrolase activity"/>
    <property type="evidence" value="ECO:0007669"/>
    <property type="project" value="UniProtKB-KW"/>
</dbReference>
<evidence type="ECO:0000256" key="6">
    <source>
        <dbReference type="ARBA" id="ARBA00022840"/>
    </source>
</evidence>
<keyword evidence="13" id="KW-1185">Reference proteome</keyword>
<keyword evidence="4" id="KW-0378">Hydrolase</keyword>
<dbReference type="PROSITE" id="PS51194">
    <property type="entry name" value="HELICASE_CTER"/>
    <property type="match status" value="1"/>
</dbReference>
<dbReference type="InterPro" id="IPR011709">
    <property type="entry name" value="DEAD-box_helicase_OB_fold"/>
</dbReference>
<dbReference type="GO" id="GO:0005681">
    <property type="term" value="C:spliceosomal complex"/>
    <property type="evidence" value="ECO:0000318"/>
    <property type="project" value="GO_Central"/>
</dbReference>
<dbReference type="InParanoid" id="A2DDS9"/>
<evidence type="ECO:0000313" key="13">
    <source>
        <dbReference type="Proteomes" id="UP000001542"/>
    </source>
</evidence>
<evidence type="ECO:0000256" key="9">
    <source>
        <dbReference type="SAM" id="MobiDB-lite"/>
    </source>
</evidence>
<dbReference type="OrthoDB" id="10253254at2759"/>
<evidence type="ECO:0000259" key="11">
    <source>
        <dbReference type="PROSITE" id="PS51194"/>
    </source>
</evidence>
<dbReference type="Pfam" id="PF00270">
    <property type="entry name" value="DEAD"/>
    <property type="match status" value="1"/>
</dbReference>
<dbReference type="eggNOG" id="KOG0925">
    <property type="taxonomic scope" value="Eukaryota"/>
</dbReference>
<dbReference type="VEuPathDB" id="TrichDB:TVAG_198940"/>
<dbReference type="GO" id="GO:0008380">
    <property type="term" value="P:RNA splicing"/>
    <property type="evidence" value="ECO:0007669"/>
    <property type="project" value="UniProtKB-KW"/>
</dbReference>
<dbReference type="EMBL" id="DS113190">
    <property type="protein sequence ID" value="EAY21455.1"/>
    <property type="molecule type" value="Genomic_DNA"/>
</dbReference>
<keyword evidence="5 12" id="KW-0347">Helicase</keyword>
<dbReference type="PROSITE" id="PS00690">
    <property type="entry name" value="DEAH_ATP_HELICASE"/>
    <property type="match status" value="1"/>
</dbReference>
<dbReference type="InterPro" id="IPR027417">
    <property type="entry name" value="P-loop_NTPase"/>
</dbReference>
<dbReference type="AlphaFoldDB" id="A2DDS9"/>
<dbReference type="InterPro" id="IPR007502">
    <property type="entry name" value="Helicase-assoc_dom"/>
</dbReference>
<dbReference type="SMART" id="SM00487">
    <property type="entry name" value="DEXDc"/>
    <property type="match status" value="1"/>
</dbReference>
<dbReference type="Gene3D" id="1.20.120.1080">
    <property type="match status" value="1"/>
</dbReference>
<dbReference type="InterPro" id="IPR014001">
    <property type="entry name" value="Helicase_ATP-bd"/>
</dbReference>
<dbReference type="SMR" id="A2DDS9"/>
<evidence type="ECO:0000256" key="3">
    <source>
        <dbReference type="ARBA" id="ARBA00022741"/>
    </source>
</evidence>
<dbReference type="PANTHER" id="PTHR18934">
    <property type="entry name" value="ATP-DEPENDENT RNA HELICASE"/>
    <property type="match status" value="1"/>
</dbReference>
<comment type="catalytic activity">
    <reaction evidence="8">
        <text>ATP + H2O = ADP + phosphate + H(+)</text>
        <dbReference type="Rhea" id="RHEA:13065"/>
        <dbReference type="ChEBI" id="CHEBI:15377"/>
        <dbReference type="ChEBI" id="CHEBI:15378"/>
        <dbReference type="ChEBI" id="CHEBI:30616"/>
        <dbReference type="ChEBI" id="CHEBI:43474"/>
        <dbReference type="ChEBI" id="CHEBI:456216"/>
        <dbReference type="EC" id="3.6.4.13"/>
    </reaction>
</comment>
<dbReference type="FunFam" id="3.40.50.300:FF:001682">
    <property type="entry name" value="Putative pre-mRNA splicing factor ATP-dependent RNA helicase"/>
    <property type="match status" value="1"/>
</dbReference>
<dbReference type="SMART" id="SM00490">
    <property type="entry name" value="HELICc"/>
    <property type="match status" value="1"/>
</dbReference>
<evidence type="ECO:0000256" key="4">
    <source>
        <dbReference type="ARBA" id="ARBA00022801"/>
    </source>
</evidence>
<sequence>MHPAAEVEVHHRRRRHHHNSNAAETTPEEAQQITEKVAQLEESGEINPYTNKPYSKNYYKILETRMKLPVYERKDEIIEAVRNSKVTIIEGSTGSGKTTQIPRFLLEANIIDPSQKIVCTQPRRVAAINVASRVADEMDIELGAEVGYCVRFDAKETSKTRLTYMTDGLLMREFVIDPNVTKYGIIIIDEAHERTINSDIIIGLLKRLVNKRDDLKVVVMSATLEATKFQRFFDNITDDSEPCVTPHIVVPGRLHKVVKVYTEAAVPNYLNEAVSRTLDIHFNQPEGDILLFLTGEEEIESTCDRLRAEISGQTHSTGISAYVLPLYASLPPQEQAKVFKPAKYPNTRKIIVSTNIAETSVTIDGVVYVIDPGMVKQNTYNPERRMSSLLVVPISKAAAVQRAGRAGRTRRGICYRLYTQETFEKELQEQTTPEIQRSDLASVLLLMLAAGISDIMHFPFIDPPEYKLVKSSIEELYFLGAVDIQGNLTEKGRLMSLIPIEPKLAAALISSKDFNCTVEMATIVAMLSEQGQPFMRPVKESAMADAAHRPFKCGFSDHISLLRCFNEFAKDPSKNFCNQHYLNYRMLDRAYKSRQQLLSLLRKNGIEAVSIYDDKECQNPEKHIIHALLMGMFMQTCVYNPPTKQYSFMTGQKEADIHPSSSIRSIPTWLIYTEYVFTNSEFIRGCSEIEDSWIIQSCPEFFDPERYPIGNIKNALRRLIDNENRKKKEELYIMNRVIFL</sequence>
<dbReference type="Pfam" id="PF07717">
    <property type="entry name" value="OB_NTP_bind"/>
    <property type="match status" value="1"/>
</dbReference>
<evidence type="ECO:0000313" key="12">
    <source>
        <dbReference type="EMBL" id="EAY21455.1"/>
    </source>
</evidence>
<keyword evidence="3" id="KW-0547">Nucleotide-binding</keyword>
<evidence type="ECO:0000256" key="2">
    <source>
        <dbReference type="ARBA" id="ARBA00022664"/>
    </source>
</evidence>
<gene>
    <name evidence="12" type="ORF">TVAG_198940</name>
</gene>
<dbReference type="FunFam" id="3.40.50.300:FF:000007">
    <property type="entry name" value="Pre-mRNA-splicing factor ATP-dependent RNA helicase"/>
    <property type="match status" value="1"/>
</dbReference>
<reference evidence="12" key="2">
    <citation type="journal article" date="2007" name="Science">
        <title>Draft genome sequence of the sexually transmitted pathogen Trichomonas vaginalis.</title>
        <authorList>
            <person name="Carlton J.M."/>
            <person name="Hirt R.P."/>
            <person name="Silva J.C."/>
            <person name="Delcher A.L."/>
            <person name="Schatz M."/>
            <person name="Zhao Q."/>
            <person name="Wortman J.R."/>
            <person name="Bidwell S.L."/>
            <person name="Alsmark U.C.M."/>
            <person name="Besteiro S."/>
            <person name="Sicheritz-Ponten T."/>
            <person name="Noel C.J."/>
            <person name="Dacks J.B."/>
            <person name="Foster P.G."/>
            <person name="Simillion C."/>
            <person name="Van de Peer Y."/>
            <person name="Miranda-Saavedra D."/>
            <person name="Barton G.J."/>
            <person name="Westrop G.D."/>
            <person name="Mueller S."/>
            <person name="Dessi D."/>
            <person name="Fiori P.L."/>
            <person name="Ren Q."/>
            <person name="Paulsen I."/>
            <person name="Zhang H."/>
            <person name="Bastida-Corcuera F.D."/>
            <person name="Simoes-Barbosa A."/>
            <person name="Brown M.T."/>
            <person name="Hayes R.D."/>
            <person name="Mukherjee M."/>
            <person name="Okumura C.Y."/>
            <person name="Schneider R."/>
            <person name="Smith A.J."/>
            <person name="Vanacova S."/>
            <person name="Villalvazo M."/>
            <person name="Haas B.J."/>
            <person name="Pertea M."/>
            <person name="Feldblyum T.V."/>
            <person name="Utterback T.R."/>
            <person name="Shu C.L."/>
            <person name="Osoegawa K."/>
            <person name="de Jong P.J."/>
            <person name="Hrdy I."/>
            <person name="Horvathova L."/>
            <person name="Zubacova Z."/>
            <person name="Dolezal P."/>
            <person name="Malik S.B."/>
            <person name="Logsdon J.M. Jr."/>
            <person name="Henze K."/>
            <person name="Gupta A."/>
            <person name="Wang C.C."/>
            <person name="Dunne R.L."/>
            <person name="Upcroft J.A."/>
            <person name="Upcroft P."/>
            <person name="White O."/>
            <person name="Salzberg S.L."/>
            <person name="Tang P."/>
            <person name="Chiu C.-H."/>
            <person name="Lee Y.-S."/>
            <person name="Embley T.M."/>
            <person name="Coombs G.H."/>
            <person name="Mottram J.C."/>
            <person name="Tachezy J."/>
            <person name="Fraser-Liggett C.M."/>
            <person name="Johnson P.J."/>
        </authorList>
    </citation>
    <scope>NUCLEOTIDE SEQUENCE [LARGE SCALE GENOMIC DNA]</scope>
    <source>
        <strain evidence="12">G3</strain>
    </source>
</reference>
<dbReference type="PROSITE" id="PS51192">
    <property type="entry name" value="HELICASE_ATP_BIND_1"/>
    <property type="match status" value="1"/>
</dbReference>
<reference evidence="12" key="1">
    <citation type="submission" date="2006-10" db="EMBL/GenBank/DDBJ databases">
        <authorList>
            <person name="Amadeo P."/>
            <person name="Zhao Q."/>
            <person name="Wortman J."/>
            <person name="Fraser-Liggett C."/>
            <person name="Carlton J."/>
        </authorList>
    </citation>
    <scope>NUCLEOTIDE SEQUENCE</scope>
    <source>
        <strain evidence="12">G3</strain>
    </source>
</reference>
<dbReference type="Pfam" id="PF21010">
    <property type="entry name" value="HA2_C"/>
    <property type="match status" value="1"/>
</dbReference>
<dbReference type="OMA" id="NDSANSH"/>
<dbReference type="InterPro" id="IPR011545">
    <property type="entry name" value="DEAD/DEAH_box_helicase_dom"/>
</dbReference>
<evidence type="ECO:0000256" key="7">
    <source>
        <dbReference type="ARBA" id="ARBA00023187"/>
    </source>
</evidence>
<dbReference type="SUPFAM" id="SSF52540">
    <property type="entry name" value="P-loop containing nucleoside triphosphate hydrolases"/>
    <property type="match status" value="1"/>
</dbReference>
<accession>A2DDS9</accession>
<dbReference type="InterPro" id="IPR002464">
    <property type="entry name" value="DNA/RNA_helicase_DEAH_CS"/>
</dbReference>
<dbReference type="InterPro" id="IPR001650">
    <property type="entry name" value="Helicase_C-like"/>
</dbReference>
<dbReference type="Pfam" id="PF04408">
    <property type="entry name" value="WHD_HA2"/>
    <property type="match status" value="1"/>
</dbReference>
<evidence type="ECO:0000256" key="8">
    <source>
        <dbReference type="ARBA" id="ARBA00047984"/>
    </source>
</evidence>
<dbReference type="RefSeq" id="XP_001582441.1">
    <property type="nucleotide sequence ID" value="XM_001582391.1"/>
</dbReference>
<feature type="compositionally biased region" description="Basic residues" evidence="9">
    <location>
        <begin position="10"/>
        <end position="19"/>
    </location>
</feature>
<dbReference type="GO" id="GO:0003723">
    <property type="term" value="F:RNA binding"/>
    <property type="evidence" value="ECO:0000318"/>
    <property type="project" value="GO_Central"/>
</dbReference>
<protein>
    <recommendedName>
        <fullName evidence="1">RNA helicase</fullName>
        <ecNumber evidence="1">3.6.4.13</ecNumber>
    </recommendedName>
</protein>
<dbReference type="STRING" id="5722.A2DDS9"/>
<organism evidence="12 13">
    <name type="scientific">Trichomonas vaginalis (strain ATCC PRA-98 / G3)</name>
    <dbReference type="NCBI Taxonomy" id="412133"/>
    <lineage>
        <taxon>Eukaryota</taxon>
        <taxon>Metamonada</taxon>
        <taxon>Parabasalia</taxon>
        <taxon>Trichomonadida</taxon>
        <taxon>Trichomonadidae</taxon>
        <taxon>Trichomonas</taxon>
    </lineage>
</organism>
<dbReference type="InterPro" id="IPR048333">
    <property type="entry name" value="HA2_WH"/>
</dbReference>
<keyword evidence="7" id="KW-0508">mRNA splicing</keyword>
<feature type="region of interest" description="Disordered" evidence="9">
    <location>
        <begin position="1"/>
        <end position="30"/>
    </location>
</feature>
<feature type="domain" description="Helicase C-terminal" evidence="11">
    <location>
        <begin position="277"/>
        <end position="452"/>
    </location>
</feature>
<dbReference type="Pfam" id="PF00271">
    <property type="entry name" value="Helicase_C"/>
    <property type="match status" value="1"/>
</dbReference>
<dbReference type="SMART" id="SM00847">
    <property type="entry name" value="HA2"/>
    <property type="match status" value="1"/>
</dbReference>
<evidence type="ECO:0000256" key="5">
    <source>
        <dbReference type="ARBA" id="ARBA00022806"/>
    </source>
</evidence>
<keyword evidence="2" id="KW-0507">mRNA processing</keyword>
<feature type="domain" description="Helicase ATP-binding" evidence="10">
    <location>
        <begin position="78"/>
        <end position="242"/>
    </location>
</feature>
<dbReference type="Proteomes" id="UP000001542">
    <property type="component" value="Unassembled WGS sequence"/>
</dbReference>
<evidence type="ECO:0000256" key="1">
    <source>
        <dbReference type="ARBA" id="ARBA00012552"/>
    </source>
</evidence>
<name>A2DDS9_TRIV3</name>
<dbReference type="EC" id="3.6.4.13" evidence="1"/>
<dbReference type="GO" id="GO:0003724">
    <property type="term" value="F:RNA helicase activity"/>
    <property type="evidence" value="ECO:0007669"/>
    <property type="project" value="UniProtKB-EC"/>
</dbReference>
<dbReference type="GO" id="GO:0004386">
    <property type="term" value="F:helicase activity"/>
    <property type="evidence" value="ECO:0000318"/>
    <property type="project" value="GO_Central"/>
</dbReference>
<proteinExistence type="predicted"/>
<dbReference type="KEGG" id="tva:5467003"/>
<dbReference type="Gene3D" id="3.40.50.300">
    <property type="entry name" value="P-loop containing nucleotide triphosphate hydrolases"/>
    <property type="match status" value="2"/>
</dbReference>
<dbReference type="CDD" id="cd18791">
    <property type="entry name" value="SF2_C_RHA"/>
    <property type="match status" value="1"/>
</dbReference>
<feature type="compositionally biased region" description="Polar residues" evidence="9">
    <location>
        <begin position="20"/>
        <end position="30"/>
    </location>
</feature>